<protein>
    <recommendedName>
        <fullName evidence="6">Ferredoxin</fullName>
    </recommendedName>
</protein>
<dbReference type="AlphaFoldDB" id="R4JWY1"/>
<dbReference type="GO" id="GO:0051536">
    <property type="term" value="F:iron-sulfur cluster binding"/>
    <property type="evidence" value="ECO:0007669"/>
    <property type="project" value="UniProtKB-KW"/>
</dbReference>
<dbReference type="Pfam" id="PF13459">
    <property type="entry name" value="Fer4_15"/>
    <property type="match status" value="1"/>
</dbReference>
<evidence type="ECO:0000256" key="1">
    <source>
        <dbReference type="ARBA" id="ARBA00022448"/>
    </source>
</evidence>
<dbReference type="SUPFAM" id="SSF54862">
    <property type="entry name" value="4Fe-4S ferredoxins"/>
    <property type="match status" value="1"/>
</dbReference>
<evidence type="ECO:0000256" key="3">
    <source>
        <dbReference type="ARBA" id="ARBA00022982"/>
    </source>
</evidence>
<proteinExistence type="predicted"/>
<keyword evidence="4 6" id="KW-0408">Iron</keyword>
<dbReference type="GO" id="GO:0005506">
    <property type="term" value="F:iron ion binding"/>
    <property type="evidence" value="ECO:0007669"/>
    <property type="project" value="UniProtKB-UniRule"/>
</dbReference>
<dbReference type="PROSITE" id="PS51379">
    <property type="entry name" value="4FE4S_FER_2"/>
    <property type="match status" value="1"/>
</dbReference>
<keyword evidence="2 6" id="KW-0479">Metal-binding</keyword>
<evidence type="ECO:0000259" key="8">
    <source>
        <dbReference type="PROSITE" id="PS51379"/>
    </source>
</evidence>
<dbReference type="HOGENOM" id="CLU_139698_6_4_9"/>
<keyword evidence="3 6" id="KW-0249">Electron transport</keyword>
<dbReference type="EMBL" id="CP003261">
    <property type="protein sequence ID" value="AGK95327.1"/>
    <property type="molecule type" value="Genomic_DNA"/>
</dbReference>
<evidence type="ECO:0000256" key="5">
    <source>
        <dbReference type="ARBA" id="ARBA00023014"/>
    </source>
</evidence>
<dbReference type="PANTHER" id="PTHR36923:SF3">
    <property type="entry name" value="FERREDOXIN"/>
    <property type="match status" value="1"/>
</dbReference>
<organism evidence="9 10">
    <name type="scientific">Clostridium pasteurianum BC1</name>
    <dbReference type="NCBI Taxonomy" id="86416"/>
    <lineage>
        <taxon>Bacteria</taxon>
        <taxon>Bacillati</taxon>
        <taxon>Bacillota</taxon>
        <taxon>Clostridia</taxon>
        <taxon>Eubacteriales</taxon>
        <taxon>Clostridiaceae</taxon>
        <taxon>Clostridium</taxon>
    </lineage>
</organism>
<dbReference type="Gene3D" id="3.30.70.20">
    <property type="match status" value="1"/>
</dbReference>
<sequence>MNKDFTNKFCLTVIIMKAHVDKDTCIGCGLCPSVAPEVFQMDDDGKAEEIVESVPESSSDAAKEAADSCPVNAITVE</sequence>
<evidence type="ECO:0000256" key="7">
    <source>
        <dbReference type="SAM" id="MobiDB-lite"/>
    </source>
</evidence>
<evidence type="ECO:0000256" key="6">
    <source>
        <dbReference type="RuleBase" id="RU368020"/>
    </source>
</evidence>
<keyword evidence="5 6" id="KW-0411">Iron-sulfur</keyword>
<dbReference type="STRING" id="86416.Clopa_0263"/>
<keyword evidence="10" id="KW-1185">Reference proteome</keyword>
<dbReference type="KEGG" id="cpas:Clopa_0263"/>
<comment type="function">
    <text evidence="6">Ferredoxins are iron-sulfur proteins that transfer electrons in a wide variety of metabolic reactions.</text>
</comment>
<dbReference type="InterPro" id="IPR051269">
    <property type="entry name" value="Fe-S_cluster_ET"/>
</dbReference>
<dbReference type="GO" id="GO:0009055">
    <property type="term" value="F:electron transfer activity"/>
    <property type="evidence" value="ECO:0007669"/>
    <property type="project" value="UniProtKB-UniRule"/>
</dbReference>
<evidence type="ECO:0000256" key="2">
    <source>
        <dbReference type="ARBA" id="ARBA00022723"/>
    </source>
</evidence>
<dbReference type="eggNOG" id="COG1141">
    <property type="taxonomic scope" value="Bacteria"/>
</dbReference>
<gene>
    <name evidence="9" type="ORF">Clopa_0263</name>
</gene>
<feature type="region of interest" description="Disordered" evidence="7">
    <location>
        <begin position="55"/>
        <end position="77"/>
    </location>
</feature>
<dbReference type="Proteomes" id="UP000013523">
    <property type="component" value="Chromosome"/>
</dbReference>
<reference evidence="9 10" key="1">
    <citation type="submission" date="2012-01" db="EMBL/GenBank/DDBJ databases">
        <title>Complete sequence of chromosome of Clostridium pasteurianum BC1.</title>
        <authorList>
            <consortium name="US DOE Joint Genome Institute"/>
            <person name="Lucas S."/>
            <person name="Han J."/>
            <person name="Lapidus A."/>
            <person name="Cheng J.-F."/>
            <person name="Goodwin L."/>
            <person name="Pitluck S."/>
            <person name="Peters L."/>
            <person name="Mikhailova N."/>
            <person name="Teshima H."/>
            <person name="Detter J.C."/>
            <person name="Han C."/>
            <person name="Tapia R."/>
            <person name="Land M."/>
            <person name="Hauser L."/>
            <person name="Kyrpides N."/>
            <person name="Ivanova N."/>
            <person name="Pagani I."/>
            <person name="Dunn J."/>
            <person name="Taghavi S."/>
            <person name="Francis A."/>
            <person name="van der Lelie D."/>
            <person name="Woyke T."/>
        </authorList>
    </citation>
    <scope>NUCLEOTIDE SEQUENCE [LARGE SCALE GENOMIC DNA]</scope>
    <source>
        <strain evidence="9 10">BC1</strain>
    </source>
</reference>
<dbReference type="PANTHER" id="PTHR36923">
    <property type="entry name" value="FERREDOXIN"/>
    <property type="match status" value="1"/>
</dbReference>
<evidence type="ECO:0000313" key="9">
    <source>
        <dbReference type="EMBL" id="AGK95327.1"/>
    </source>
</evidence>
<evidence type="ECO:0000313" key="10">
    <source>
        <dbReference type="Proteomes" id="UP000013523"/>
    </source>
</evidence>
<dbReference type="InterPro" id="IPR017896">
    <property type="entry name" value="4Fe4S_Fe-S-bd"/>
</dbReference>
<dbReference type="PRINTS" id="PR00352">
    <property type="entry name" value="3FE4SFRDOXIN"/>
</dbReference>
<feature type="domain" description="4Fe-4S ferredoxin-type" evidence="8">
    <location>
        <begin position="16"/>
        <end position="44"/>
    </location>
</feature>
<accession>R4JWY1</accession>
<dbReference type="InterPro" id="IPR001080">
    <property type="entry name" value="3Fe4S_ferredoxin"/>
</dbReference>
<dbReference type="PATRIC" id="fig|86416.3.peg.237"/>
<keyword evidence="1 6" id="KW-0813">Transport</keyword>
<evidence type="ECO:0000256" key="4">
    <source>
        <dbReference type="ARBA" id="ARBA00023004"/>
    </source>
</evidence>
<name>R4JWY1_CLOPA</name>